<name>A0ACC0K1N7_CHOFU</name>
<protein>
    <submittedName>
        <fullName evidence="1">Uncharacterized protein</fullName>
    </submittedName>
</protein>
<keyword evidence="2" id="KW-1185">Reference proteome</keyword>
<accession>A0ACC0K1N7</accession>
<feature type="non-terminal residue" evidence="1">
    <location>
        <position position="672"/>
    </location>
</feature>
<dbReference type="Proteomes" id="UP001064048">
    <property type="component" value="Chromosome Z"/>
</dbReference>
<organism evidence="1 2">
    <name type="scientific">Choristoneura fumiferana</name>
    <name type="common">Spruce budworm moth</name>
    <name type="synonym">Archips fumiferana</name>
    <dbReference type="NCBI Taxonomy" id="7141"/>
    <lineage>
        <taxon>Eukaryota</taxon>
        <taxon>Metazoa</taxon>
        <taxon>Ecdysozoa</taxon>
        <taxon>Arthropoda</taxon>
        <taxon>Hexapoda</taxon>
        <taxon>Insecta</taxon>
        <taxon>Pterygota</taxon>
        <taxon>Neoptera</taxon>
        <taxon>Endopterygota</taxon>
        <taxon>Lepidoptera</taxon>
        <taxon>Glossata</taxon>
        <taxon>Ditrysia</taxon>
        <taxon>Tortricoidea</taxon>
        <taxon>Tortricidae</taxon>
        <taxon>Tortricinae</taxon>
        <taxon>Choristoneura</taxon>
    </lineage>
</organism>
<comment type="caution">
    <text evidence="1">The sequence shown here is derived from an EMBL/GenBank/DDBJ whole genome shotgun (WGS) entry which is preliminary data.</text>
</comment>
<sequence>MYSVSGANLHGQWLEENPILIEFQTLQNVRNSEVHFDINQAKLEYISWSYNLFQSANKFYLSGSWQGSPNRFIQVPLPHEKLIDTQLLLTGNEHNLFICDTNSHTMWVMSLEDHKDVKRFNLFTETLVAGATKRLKRVDTALKVCVTNHNSMYLTARGSIYSGALPSLVDTSMCTGNICDIQCGYEHSLLLTDTGQVYSWGNGRKLQLGHGNLTNIESPTLIEALAGVTITQISAGGWHSLALSEFGDVYAWGWNDTVAWCHFQKALNVDSGFVDAEKNLNSVKNLLVERWHFRMLNDRFRNEAYHAAIVETVIPGKDSVLDMGTGTGLLAMYANECTPLATTGCEGSDIMAKLAETIMQENLVQDVVIVNKMSTNMDCKEIGGRRSLLVTEMFDSGLLGEQVLQSLSHAWNNLIAHSGRVIPCSAEFFVVAAKCDRLNMKYQLQHSAKELLNIPGLTVHTLTFGETYDCEDVHLFKDIKYMTDTQSLLKINYNSYDDIKGKLQGNEPLDIKWTVKEGGEINIVVGWFNLHLTENIMITTNPTSDSRANAWQQAVFFNFIPRNAHENETLEAQFLINGGKMTLVPDDSIHISWISPETIRFLNDYEYTKKITDCIGTACVYLGQIVEISQADIVDTCPFPLFGLLMMKHGARSLVCCAKSSSDKKFFKKVFK</sequence>
<evidence type="ECO:0000313" key="2">
    <source>
        <dbReference type="Proteomes" id="UP001064048"/>
    </source>
</evidence>
<gene>
    <name evidence="1" type="ORF">MSG28_000652</name>
</gene>
<evidence type="ECO:0000313" key="1">
    <source>
        <dbReference type="EMBL" id="KAI8430357.1"/>
    </source>
</evidence>
<proteinExistence type="predicted"/>
<dbReference type="EMBL" id="CM046131">
    <property type="protein sequence ID" value="KAI8430357.1"/>
    <property type="molecule type" value="Genomic_DNA"/>
</dbReference>
<reference evidence="1 2" key="1">
    <citation type="journal article" date="2022" name="Genome Biol. Evol.">
        <title>The Spruce Budworm Genome: Reconstructing the Evolutionary History of Antifreeze Proteins.</title>
        <authorList>
            <person name="Beliveau C."/>
            <person name="Gagne P."/>
            <person name="Picq S."/>
            <person name="Vernygora O."/>
            <person name="Keeling C.I."/>
            <person name="Pinkney K."/>
            <person name="Doucet D."/>
            <person name="Wen F."/>
            <person name="Johnston J.S."/>
            <person name="Maaroufi H."/>
            <person name="Boyle B."/>
            <person name="Laroche J."/>
            <person name="Dewar K."/>
            <person name="Juretic N."/>
            <person name="Blackburn G."/>
            <person name="Nisole A."/>
            <person name="Brunet B."/>
            <person name="Brandao M."/>
            <person name="Lumley L."/>
            <person name="Duan J."/>
            <person name="Quan G."/>
            <person name="Lucarotti C.J."/>
            <person name="Roe A.D."/>
            <person name="Sperling F.A.H."/>
            <person name="Levesque R.C."/>
            <person name="Cusson M."/>
        </authorList>
    </citation>
    <scope>NUCLEOTIDE SEQUENCE [LARGE SCALE GENOMIC DNA]</scope>
    <source>
        <strain evidence="1">Glfc:IPQL:Cfum</strain>
    </source>
</reference>